<name>A0ABX5DA06_9VIBR</name>
<evidence type="ECO:0000259" key="1">
    <source>
        <dbReference type="PROSITE" id="PS51746"/>
    </source>
</evidence>
<dbReference type="Gene3D" id="3.60.40.10">
    <property type="entry name" value="PPM-type phosphatase domain"/>
    <property type="match status" value="1"/>
</dbReference>
<evidence type="ECO:0000313" key="2">
    <source>
        <dbReference type="EMBL" id="PRQ65151.1"/>
    </source>
</evidence>
<gene>
    <name evidence="2" type="ORF">COR51_23810</name>
</gene>
<feature type="domain" description="PPM-type phosphatase" evidence="1">
    <location>
        <begin position="6"/>
        <end position="243"/>
    </location>
</feature>
<dbReference type="Proteomes" id="UP000238163">
    <property type="component" value="Unassembled WGS sequence"/>
</dbReference>
<dbReference type="InterPro" id="IPR001932">
    <property type="entry name" value="PPM-type_phosphatase-like_dom"/>
</dbReference>
<organism evidence="2 3">
    <name type="scientific">Vibrio mediterranei</name>
    <dbReference type="NCBI Taxonomy" id="689"/>
    <lineage>
        <taxon>Bacteria</taxon>
        <taxon>Pseudomonadati</taxon>
        <taxon>Pseudomonadota</taxon>
        <taxon>Gammaproteobacteria</taxon>
        <taxon>Vibrionales</taxon>
        <taxon>Vibrionaceae</taxon>
        <taxon>Vibrio</taxon>
    </lineage>
</organism>
<proteinExistence type="predicted"/>
<reference evidence="2 3" key="2">
    <citation type="submission" date="2018-03" db="EMBL/GenBank/DDBJ databases">
        <title>Genetic Diversity and Phenotypic Plasticity of AHL Mediated Quorum Sensing in Environmental Strains of Vibrio mediterranei.</title>
        <authorList>
            <person name="Lantoine F."/>
            <person name="Vouve F."/>
        </authorList>
    </citation>
    <scope>NUCLEOTIDE SEQUENCE [LARGE SCALE GENOMIC DNA]</scope>
    <source>
        <strain evidence="2 3">17LN0615E</strain>
    </source>
</reference>
<dbReference type="Pfam" id="PF13672">
    <property type="entry name" value="PP2C_2"/>
    <property type="match status" value="1"/>
</dbReference>
<sequence length="245" mass="27830">MYRVVEVGSFSFPKPDKEINEDFLLFPIHDENSNIVFAIADGVGSSYGASYASRCVIDAVRGYATKGKFSMESAILFAKQQLDVMSEHQTLYKESATTLTVIQVTDSEVVVGHIGDCRAYYKRGRKLVQLTKDHTRYQELLDTKEHSVRKLNEHKERLSSVITKALAHGVELDYDIYRFNLNELVDNKEAIITLMSDGAYEHWHKRARFAEPTMSSPAAFANSLKKRVQKCPTDDFTCLSVKIQF</sequence>
<dbReference type="CDD" id="cd00143">
    <property type="entry name" value="PP2Cc"/>
    <property type="match status" value="1"/>
</dbReference>
<dbReference type="RefSeq" id="WP_106008929.1">
    <property type="nucleotide sequence ID" value="NZ_NWTN01000026.1"/>
</dbReference>
<dbReference type="SMART" id="SM00332">
    <property type="entry name" value="PP2Cc"/>
    <property type="match status" value="1"/>
</dbReference>
<protein>
    <submittedName>
        <fullName evidence="2">Phosphatase 2C family protein</fullName>
    </submittedName>
</protein>
<comment type="caution">
    <text evidence="2">The sequence shown here is derived from an EMBL/GenBank/DDBJ whole genome shotgun (WGS) entry which is preliminary data.</text>
</comment>
<dbReference type="EMBL" id="NWTN01000026">
    <property type="protein sequence ID" value="PRQ65151.1"/>
    <property type="molecule type" value="Genomic_DNA"/>
</dbReference>
<evidence type="ECO:0000313" key="3">
    <source>
        <dbReference type="Proteomes" id="UP000238163"/>
    </source>
</evidence>
<dbReference type="SMART" id="SM00331">
    <property type="entry name" value="PP2C_SIG"/>
    <property type="match status" value="1"/>
</dbReference>
<reference evidence="2 3" key="1">
    <citation type="submission" date="2017-09" db="EMBL/GenBank/DDBJ databases">
        <authorList>
            <person name="Girard L."/>
            <person name="Lami R."/>
            <person name="Suzuki M."/>
            <person name="Baudart J."/>
        </authorList>
    </citation>
    <scope>NUCLEOTIDE SEQUENCE [LARGE SCALE GENOMIC DNA]</scope>
    <source>
        <strain evidence="2 3">17LN0615E</strain>
    </source>
</reference>
<dbReference type="SUPFAM" id="SSF81606">
    <property type="entry name" value="PP2C-like"/>
    <property type="match status" value="1"/>
</dbReference>
<accession>A0ABX5DA06</accession>
<dbReference type="InterPro" id="IPR036457">
    <property type="entry name" value="PPM-type-like_dom_sf"/>
</dbReference>
<dbReference type="PROSITE" id="PS51746">
    <property type="entry name" value="PPM_2"/>
    <property type="match status" value="1"/>
</dbReference>
<keyword evidence="3" id="KW-1185">Reference proteome</keyword>